<organism evidence="8 9">
    <name type="scientific">Corallococcus carmarthensis</name>
    <dbReference type="NCBI Taxonomy" id="2316728"/>
    <lineage>
        <taxon>Bacteria</taxon>
        <taxon>Pseudomonadati</taxon>
        <taxon>Myxococcota</taxon>
        <taxon>Myxococcia</taxon>
        <taxon>Myxococcales</taxon>
        <taxon>Cystobacterineae</taxon>
        <taxon>Myxococcaceae</taxon>
        <taxon>Corallococcus</taxon>
    </lineage>
</organism>
<dbReference type="EMBL" id="RAWE01000233">
    <property type="protein sequence ID" value="RKG95985.1"/>
    <property type="molecule type" value="Genomic_DNA"/>
</dbReference>
<evidence type="ECO:0000259" key="7">
    <source>
        <dbReference type="Pfam" id="PF00144"/>
    </source>
</evidence>
<dbReference type="SMART" id="SM00028">
    <property type="entry name" value="TPR"/>
    <property type="match status" value="1"/>
</dbReference>
<feature type="chain" id="PRO_5017318793" evidence="6">
    <location>
        <begin position="26"/>
        <end position="495"/>
    </location>
</feature>
<evidence type="ECO:0000256" key="4">
    <source>
        <dbReference type="ARBA" id="ARBA00023136"/>
    </source>
</evidence>
<keyword evidence="6" id="KW-0732">Signal</keyword>
<dbReference type="SUPFAM" id="SSF48452">
    <property type="entry name" value="TPR-like"/>
    <property type="match status" value="1"/>
</dbReference>
<feature type="signal peptide" evidence="6">
    <location>
        <begin position="1"/>
        <end position="25"/>
    </location>
</feature>
<dbReference type="PANTHER" id="PTHR46825">
    <property type="entry name" value="D-ALANYL-D-ALANINE-CARBOXYPEPTIDASE/ENDOPEPTIDASE AMPH"/>
    <property type="match status" value="1"/>
</dbReference>
<evidence type="ECO:0000313" key="8">
    <source>
        <dbReference type="EMBL" id="RKG95985.1"/>
    </source>
</evidence>
<dbReference type="InterPro" id="IPR050491">
    <property type="entry name" value="AmpC-like"/>
</dbReference>
<gene>
    <name evidence="8" type="ORF">D7X32_37415</name>
</gene>
<keyword evidence="2" id="KW-0677">Repeat</keyword>
<dbReference type="GO" id="GO:0016020">
    <property type="term" value="C:membrane"/>
    <property type="evidence" value="ECO:0007669"/>
    <property type="project" value="UniProtKB-SubCell"/>
</dbReference>
<feature type="domain" description="Beta-lactamase-related" evidence="7">
    <location>
        <begin position="32"/>
        <end position="345"/>
    </location>
</feature>
<proteinExistence type="predicted"/>
<dbReference type="InterPro" id="IPR013105">
    <property type="entry name" value="TPR_2"/>
</dbReference>
<reference evidence="9" key="1">
    <citation type="submission" date="2018-09" db="EMBL/GenBank/DDBJ databases">
        <authorList>
            <person name="Livingstone P.G."/>
            <person name="Whitworth D.E."/>
        </authorList>
    </citation>
    <scope>NUCLEOTIDE SEQUENCE [LARGE SCALE GENOMIC DNA]</scope>
    <source>
        <strain evidence="9">CA043D</strain>
    </source>
</reference>
<dbReference type="Pfam" id="PF00144">
    <property type="entry name" value="Beta-lactamase"/>
    <property type="match status" value="1"/>
</dbReference>
<keyword evidence="8" id="KW-0378">Hydrolase</keyword>
<evidence type="ECO:0000256" key="1">
    <source>
        <dbReference type="ARBA" id="ARBA00004370"/>
    </source>
</evidence>
<dbReference type="InterPro" id="IPR019734">
    <property type="entry name" value="TPR_rpt"/>
</dbReference>
<dbReference type="SUPFAM" id="SSF56601">
    <property type="entry name" value="beta-lactamase/transpeptidase-like"/>
    <property type="match status" value="1"/>
</dbReference>
<evidence type="ECO:0000256" key="3">
    <source>
        <dbReference type="ARBA" id="ARBA00022803"/>
    </source>
</evidence>
<comment type="subcellular location">
    <subcellularLocation>
        <location evidence="1">Membrane</location>
    </subcellularLocation>
</comment>
<dbReference type="Gene3D" id="1.25.40.10">
    <property type="entry name" value="Tetratricopeptide repeat domain"/>
    <property type="match status" value="1"/>
</dbReference>
<dbReference type="InterPro" id="IPR012338">
    <property type="entry name" value="Beta-lactam/transpept-like"/>
</dbReference>
<sequence length="495" mass="54424">MTWNPLRLLGVLAVALLFVPVAAGAATRQQELDRLLTQYHQLRQFNGAALVANEKGVILKKAYGSANFEWNVPNTPDTKFRLASVTKQFTAMVILQLVAEGKLKLDDTLVSALPDYRKDTGSRITLAQLLNHTSGIPNYTNAPDFFPKVSRNPYPVADFVKQFASGDLEFEPGSKFAYSNSGYFLLGAIIERATGKTYAQAVQERIFTPLGMKDSGYDVYATVLPKRASGYELAPEGYINAPYLDMSLPYAAGSLYSTVEDLYRWDRALYENKLLPEALKQKMFTPGLENYGFGLSMDPLKLDDGKTELATINHSGGINGFSTRIFRVPAGKEVVILLDNTSRGDKLKPLAAGLFSVLHGIPPKQPRQGIREMLSMTVDKEPVAKTVARYRELKATKPDAYDFSDDQLNTLGYRLLRTNRAADAVEIFKLNVEMFPKVGNGYDSLGEAYLAVGDKEQARVNYRKAVELDPANANAAAALQKLDAQAGPPATKAVP</sequence>
<dbReference type="RefSeq" id="WP_120607313.1">
    <property type="nucleotide sequence ID" value="NZ_RAWE01000233.1"/>
</dbReference>
<dbReference type="OrthoDB" id="5487213at2"/>
<dbReference type="PROSITE" id="PS50005">
    <property type="entry name" value="TPR"/>
    <property type="match status" value="1"/>
</dbReference>
<name>A0A3A8JKU1_9BACT</name>
<feature type="repeat" description="TPR" evidence="5">
    <location>
        <begin position="439"/>
        <end position="472"/>
    </location>
</feature>
<dbReference type="PANTHER" id="PTHR46825:SF11">
    <property type="entry name" value="PENICILLIN-BINDING PROTEIN 4"/>
    <property type="match status" value="1"/>
</dbReference>
<keyword evidence="9" id="KW-1185">Reference proteome</keyword>
<dbReference type="InterPro" id="IPR011990">
    <property type="entry name" value="TPR-like_helical_dom_sf"/>
</dbReference>
<keyword evidence="3 5" id="KW-0802">TPR repeat</keyword>
<evidence type="ECO:0000256" key="6">
    <source>
        <dbReference type="SAM" id="SignalP"/>
    </source>
</evidence>
<dbReference type="PROSITE" id="PS50293">
    <property type="entry name" value="TPR_REGION"/>
    <property type="match status" value="1"/>
</dbReference>
<comment type="caution">
    <text evidence="8">The sequence shown here is derived from an EMBL/GenBank/DDBJ whole genome shotgun (WGS) entry which is preliminary data.</text>
</comment>
<keyword evidence="4" id="KW-0472">Membrane</keyword>
<evidence type="ECO:0000256" key="2">
    <source>
        <dbReference type="ARBA" id="ARBA00022737"/>
    </source>
</evidence>
<evidence type="ECO:0000256" key="5">
    <source>
        <dbReference type="PROSITE-ProRule" id="PRU00339"/>
    </source>
</evidence>
<dbReference type="GO" id="GO:0016787">
    <property type="term" value="F:hydrolase activity"/>
    <property type="evidence" value="ECO:0007669"/>
    <property type="project" value="UniProtKB-KW"/>
</dbReference>
<dbReference type="Pfam" id="PF07719">
    <property type="entry name" value="TPR_2"/>
    <property type="match status" value="1"/>
</dbReference>
<accession>A0A3A8JKU1</accession>
<dbReference type="InterPro" id="IPR001466">
    <property type="entry name" value="Beta-lactam-related"/>
</dbReference>
<dbReference type="Gene3D" id="3.40.710.10">
    <property type="entry name" value="DD-peptidase/beta-lactamase superfamily"/>
    <property type="match status" value="1"/>
</dbReference>
<dbReference type="Proteomes" id="UP000268313">
    <property type="component" value="Unassembled WGS sequence"/>
</dbReference>
<evidence type="ECO:0000313" key="9">
    <source>
        <dbReference type="Proteomes" id="UP000268313"/>
    </source>
</evidence>
<dbReference type="AlphaFoldDB" id="A0A3A8JKU1"/>
<protein>
    <submittedName>
        <fullName evidence="8">Serine hydrolase</fullName>
    </submittedName>
</protein>